<keyword evidence="8" id="KW-0175">Coiled coil</keyword>
<gene>
    <name evidence="10" type="ORF">DI487_13770</name>
</gene>
<dbReference type="InterPro" id="IPR003423">
    <property type="entry name" value="OMP_efflux"/>
</dbReference>
<evidence type="ECO:0000256" key="2">
    <source>
        <dbReference type="ARBA" id="ARBA00007613"/>
    </source>
</evidence>
<feature type="signal peptide" evidence="9">
    <location>
        <begin position="1"/>
        <end position="21"/>
    </location>
</feature>
<dbReference type="RefSeq" id="WP_109570148.1">
    <property type="nucleotide sequence ID" value="NZ_CP029463.1"/>
</dbReference>
<protein>
    <submittedName>
        <fullName evidence="10">TolC family protein</fullName>
    </submittedName>
</protein>
<dbReference type="Gene3D" id="1.20.1600.10">
    <property type="entry name" value="Outer membrane efflux proteins (OEP)"/>
    <property type="match status" value="1"/>
</dbReference>
<evidence type="ECO:0000256" key="1">
    <source>
        <dbReference type="ARBA" id="ARBA00004442"/>
    </source>
</evidence>
<dbReference type="Proteomes" id="UP000245429">
    <property type="component" value="Chromosome"/>
</dbReference>
<dbReference type="SUPFAM" id="SSF56954">
    <property type="entry name" value="Outer membrane efflux proteins (OEP)"/>
    <property type="match status" value="1"/>
</dbReference>
<name>A0A2U8QX75_9FLAO</name>
<dbReference type="Pfam" id="PF02321">
    <property type="entry name" value="OEP"/>
    <property type="match status" value="2"/>
</dbReference>
<evidence type="ECO:0000256" key="4">
    <source>
        <dbReference type="ARBA" id="ARBA00022452"/>
    </source>
</evidence>
<keyword evidence="4" id="KW-1134">Transmembrane beta strand</keyword>
<keyword evidence="5" id="KW-0812">Transmembrane</keyword>
<reference evidence="10 11" key="1">
    <citation type="submission" date="2018-05" db="EMBL/GenBank/DDBJ databases">
        <title>Flavobacterium sp. MEBiC07310.</title>
        <authorList>
            <person name="Baek K."/>
        </authorList>
    </citation>
    <scope>NUCLEOTIDE SEQUENCE [LARGE SCALE GENOMIC DNA]</scope>
    <source>
        <strain evidence="10 11">MEBiC07310</strain>
    </source>
</reference>
<dbReference type="AlphaFoldDB" id="A0A2U8QX75"/>
<dbReference type="KEGG" id="fse:DI487_13770"/>
<organism evidence="10 11">
    <name type="scientific">Flavobacterium sediminis</name>
    <dbReference type="NCBI Taxonomy" id="2201181"/>
    <lineage>
        <taxon>Bacteria</taxon>
        <taxon>Pseudomonadati</taxon>
        <taxon>Bacteroidota</taxon>
        <taxon>Flavobacteriia</taxon>
        <taxon>Flavobacteriales</taxon>
        <taxon>Flavobacteriaceae</taxon>
        <taxon>Flavobacterium</taxon>
    </lineage>
</organism>
<evidence type="ECO:0000256" key="8">
    <source>
        <dbReference type="SAM" id="Coils"/>
    </source>
</evidence>
<keyword evidence="7" id="KW-0998">Cell outer membrane</keyword>
<evidence type="ECO:0000256" key="9">
    <source>
        <dbReference type="SAM" id="SignalP"/>
    </source>
</evidence>
<keyword evidence="3" id="KW-0813">Transport</keyword>
<keyword evidence="11" id="KW-1185">Reference proteome</keyword>
<dbReference type="EMBL" id="CP029463">
    <property type="protein sequence ID" value="AWM14810.1"/>
    <property type="molecule type" value="Genomic_DNA"/>
</dbReference>
<comment type="similarity">
    <text evidence="2">Belongs to the outer membrane factor (OMF) (TC 1.B.17) family.</text>
</comment>
<dbReference type="GO" id="GO:1990281">
    <property type="term" value="C:efflux pump complex"/>
    <property type="evidence" value="ECO:0007669"/>
    <property type="project" value="TreeGrafter"/>
</dbReference>
<accession>A0A2U8QX75</accession>
<evidence type="ECO:0000256" key="7">
    <source>
        <dbReference type="ARBA" id="ARBA00023237"/>
    </source>
</evidence>
<dbReference type="PANTHER" id="PTHR30026:SF20">
    <property type="entry name" value="OUTER MEMBRANE PROTEIN TOLC"/>
    <property type="match status" value="1"/>
</dbReference>
<evidence type="ECO:0000256" key="5">
    <source>
        <dbReference type="ARBA" id="ARBA00022692"/>
    </source>
</evidence>
<evidence type="ECO:0000313" key="11">
    <source>
        <dbReference type="Proteomes" id="UP000245429"/>
    </source>
</evidence>
<feature type="coiled-coil region" evidence="8">
    <location>
        <begin position="393"/>
        <end position="420"/>
    </location>
</feature>
<dbReference type="GO" id="GO:0009279">
    <property type="term" value="C:cell outer membrane"/>
    <property type="evidence" value="ECO:0007669"/>
    <property type="project" value="UniProtKB-SubCell"/>
</dbReference>
<sequence>MKSKFSLILVLFQLVSFTGQAQETQKLTLKQTVEMATTQSKQAVLAEAKVTTSDYEVKKAKNNRYPSATLSGQYFRLTEPNISSPLFGDSSSGSSGGSTGKINQLLLGMANVSIPVFNGFKISQNIKASENLHESESLEAEYTKEQVALYATNLYLAIYKTQQMLDLLQDNLKSAHQRVVDFQAMEDNGLLAHNDMLKAQLQESNVQLMIDQNQKNLDVLNFKLKNLLGIAENSTIEIDPNGIDSFQAIAAGDAQRSDLQAAEYKQKAAENGIKIAQGNYYPSINLVGGYVAVDIKNAFTMTNAINFGVGVSYDLSSIFKNNAEVKVAKSKSEEAKQSVALLTDQIKEEVHEAQENYTLAQKQYNVYNLAAEQATENYRIVKDKYDNGLSNTNDLLEADVEQLQANINKAVSKADILQKYYELAFAKGNLTQSVQQ</sequence>
<feature type="chain" id="PRO_5015922431" evidence="9">
    <location>
        <begin position="22"/>
        <end position="436"/>
    </location>
</feature>
<dbReference type="PANTHER" id="PTHR30026">
    <property type="entry name" value="OUTER MEMBRANE PROTEIN TOLC"/>
    <property type="match status" value="1"/>
</dbReference>
<evidence type="ECO:0000313" key="10">
    <source>
        <dbReference type="EMBL" id="AWM14810.1"/>
    </source>
</evidence>
<keyword evidence="9" id="KW-0732">Signal</keyword>
<dbReference type="OrthoDB" id="680214at2"/>
<dbReference type="GO" id="GO:0015288">
    <property type="term" value="F:porin activity"/>
    <property type="evidence" value="ECO:0007669"/>
    <property type="project" value="TreeGrafter"/>
</dbReference>
<evidence type="ECO:0000256" key="3">
    <source>
        <dbReference type="ARBA" id="ARBA00022448"/>
    </source>
</evidence>
<evidence type="ECO:0000256" key="6">
    <source>
        <dbReference type="ARBA" id="ARBA00023136"/>
    </source>
</evidence>
<dbReference type="GO" id="GO:0015562">
    <property type="term" value="F:efflux transmembrane transporter activity"/>
    <property type="evidence" value="ECO:0007669"/>
    <property type="project" value="InterPro"/>
</dbReference>
<proteinExistence type="inferred from homology"/>
<comment type="subcellular location">
    <subcellularLocation>
        <location evidence="1">Cell outer membrane</location>
    </subcellularLocation>
</comment>
<keyword evidence="6" id="KW-0472">Membrane</keyword>
<dbReference type="InterPro" id="IPR051906">
    <property type="entry name" value="TolC-like"/>
</dbReference>